<reference evidence="1" key="1">
    <citation type="submission" date="2023-03" db="EMBL/GenBank/DDBJ databases">
        <title>Massive genome expansion in bonnet fungi (Mycena s.s.) driven by repeated elements and novel gene families across ecological guilds.</title>
        <authorList>
            <consortium name="Lawrence Berkeley National Laboratory"/>
            <person name="Harder C.B."/>
            <person name="Miyauchi S."/>
            <person name="Viragh M."/>
            <person name="Kuo A."/>
            <person name="Thoen E."/>
            <person name="Andreopoulos B."/>
            <person name="Lu D."/>
            <person name="Skrede I."/>
            <person name="Drula E."/>
            <person name="Henrissat B."/>
            <person name="Morin E."/>
            <person name="Kohler A."/>
            <person name="Barry K."/>
            <person name="LaButti K."/>
            <person name="Morin E."/>
            <person name="Salamov A."/>
            <person name="Lipzen A."/>
            <person name="Mereny Z."/>
            <person name="Hegedus B."/>
            <person name="Baldrian P."/>
            <person name="Stursova M."/>
            <person name="Weitz H."/>
            <person name="Taylor A."/>
            <person name="Grigoriev I.V."/>
            <person name="Nagy L.G."/>
            <person name="Martin F."/>
            <person name="Kauserud H."/>
        </authorList>
    </citation>
    <scope>NUCLEOTIDE SEQUENCE</scope>
    <source>
        <strain evidence="1">9144</strain>
    </source>
</reference>
<organism evidence="1 2">
    <name type="scientific">Mycena pura</name>
    <dbReference type="NCBI Taxonomy" id="153505"/>
    <lineage>
        <taxon>Eukaryota</taxon>
        <taxon>Fungi</taxon>
        <taxon>Dikarya</taxon>
        <taxon>Basidiomycota</taxon>
        <taxon>Agaricomycotina</taxon>
        <taxon>Agaricomycetes</taxon>
        <taxon>Agaricomycetidae</taxon>
        <taxon>Agaricales</taxon>
        <taxon>Marasmiineae</taxon>
        <taxon>Mycenaceae</taxon>
        <taxon>Mycena</taxon>
    </lineage>
</organism>
<keyword evidence="2" id="KW-1185">Reference proteome</keyword>
<gene>
    <name evidence="1" type="ORF">GGX14DRAFT_560910</name>
</gene>
<dbReference type="EMBL" id="JARJCW010000012">
    <property type="protein sequence ID" value="KAJ7218566.1"/>
    <property type="molecule type" value="Genomic_DNA"/>
</dbReference>
<dbReference type="AlphaFoldDB" id="A0AAD6YJE0"/>
<evidence type="ECO:0000313" key="2">
    <source>
        <dbReference type="Proteomes" id="UP001219525"/>
    </source>
</evidence>
<comment type="caution">
    <text evidence="1">The sequence shown here is derived from an EMBL/GenBank/DDBJ whole genome shotgun (WGS) entry which is preliminary data.</text>
</comment>
<sequence>MSGVGVSSRYQGWPDILEFLTLPGLRDLQINNADTNFRSCLKFFERSACTLNHLAICDDGGKLTACLDAMPTVTSLYIDVGCDMSLIARILTKTPLLVPRLATLTLRLLEPEDYHLSLVDFLCERFARAVSVKVHLDDDDVSRLPTVS</sequence>
<evidence type="ECO:0000313" key="1">
    <source>
        <dbReference type="EMBL" id="KAJ7218566.1"/>
    </source>
</evidence>
<dbReference type="Proteomes" id="UP001219525">
    <property type="component" value="Unassembled WGS sequence"/>
</dbReference>
<protein>
    <submittedName>
        <fullName evidence="1">Uncharacterized protein</fullName>
    </submittedName>
</protein>
<name>A0AAD6YJE0_9AGAR</name>
<accession>A0AAD6YJE0</accession>
<proteinExistence type="predicted"/>